<dbReference type="InParanoid" id="A0A7J7DGI9"/>
<dbReference type="Pfam" id="PF03018">
    <property type="entry name" value="Dirigent"/>
    <property type="match status" value="1"/>
</dbReference>
<keyword evidence="3 4" id="KW-0964">Secreted</keyword>
<evidence type="ECO:0000256" key="3">
    <source>
        <dbReference type="ARBA" id="ARBA00022525"/>
    </source>
</evidence>
<feature type="signal peptide" evidence="4">
    <location>
        <begin position="1"/>
        <end position="23"/>
    </location>
</feature>
<keyword evidence="6" id="KW-1185">Reference proteome</keyword>
<evidence type="ECO:0000313" key="6">
    <source>
        <dbReference type="Proteomes" id="UP000593562"/>
    </source>
</evidence>
<dbReference type="EMBL" id="JAAARO010000007">
    <property type="protein sequence ID" value="KAF5745495.1"/>
    <property type="molecule type" value="Genomic_DNA"/>
</dbReference>
<sequence length="184" mass="19625">MAKLHKFLVLIIVLVSITKCAQATGKKWAKKVGGEKEKMINLQFYFHDTLSGKNPSAIMVAQANTTKQSPTQFGTVMMADDPLTVTPDPNSKLVGRAQGLYGSAGQTDLALIMALSFSFTDGAYNGSTISIFGKNPALNPVRELPVVGGTGVFRMARGYATVKTHSLDPKTGDAIVGYNITVVQ</sequence>
<dbReference type="InterPro" id="IPR044859">
    <property type="entry name" value="Allene_oxi_cyc_Dirigent"/>
</dbReference>
<dbReference type="Gene3D" id="2.40.480.10">
    <property type="entry name" value="Allene oxide cyclase-like"/>
    <property type="match status" value="1"/>
</dbReference>
<evidence type="ECO:0000256" key="1">
    <source>
        <dbReference type="ARBA" id="ARBA00010746"/>
    </source>
</evidence>
<feature type="chain" id="PRO_5029935569" description="Dirigent protein" evidence="4">
    <location>
        <begin position="24"/>
        <end position="184"/>
    </location>
</feature>
<dbReference type="OrthoDB" id="1864232at2759"/>
<comment type="similarity">
    <text evidence="1 4">Belongs to the plant dirigent protein family.</text>
</comment>
<comment type="subcellular location">
    <subcellularLocation>
        <location evidence="4">Secreted</location>
        <location evidence="4">Extracellular space</location>
        <location evidence="4">Apoplast</location>
    </subcellularLocation>
</comment>
<gene>
    <name evidence="5" type="ORF">HS088_TW07G01081</name>
</gene>
<keyword evidence="4" id="KW-0732">Signal</keyword>
<comment type="function">
    <text evidence="4">Dirigent proteins impart stereoselectivity on the phenoxy radical-coupling reaction, yielding optically active lignans from two molecules of coniferyl alcohol in the biosynthesis of lignans, flavonolignans, and alkaloids and thus plays a central role in plant secondary metabolism.</text>
</comment>
<keyword evidence="4" id="KW-0052">Apoplast</keyword>
<dbReference type="AlphaFoldDB" id="A0A7J7DGI9"/>
<name>A0A7J7DGI9_TRIWF</name>
<evidence type="ECO:0000313" key="5">
    <source>
        <dbReference type="EMBL" id="KAF5745495.1"/>
    </source>
</evidence>
<proteinExistence type="inferred from homology"/>
<dbReference type="InterPro" id="IPR004265">
    <property type="entry name" value="Dirigent"/>
</dbReference>
<organism evidence="5 6">
    <name type="scientific">Tripterygium wilfordii</name>
    <name type="common">Thunder God vine</name>
    <dbReference type="NCBI Taxonomy" id="458696"/>
    <lineage>
        <taxon>Eukaryota</taxon>
        <taxon>Viridiplantae</taxon>
        <taxon>Streptophyta</taxon>
        <taxon>Embryophyta</taxon>
        <taxon>Tracheophyta</taxon>
        <taxon>Spermatophyta</taxon>
        <taxon>Magnoliopsida</taxon>
        <taxon>eudicotyledons</taxon>
        <taxon>Gunneridae</taxon>
        <taxon>Pentapetalae</taxon>
        <taxon>rosids</taxon>
        <taxon>fabids</taxon>
        <taxon>Celastrales</taxon>
        <taxon>Celastraceae</taxon>
        <taxon>Tripterygium</taxon>
    </lineage>
</organism>
<dbReference type="Proteomes" id="UP000593562">
    <property type="component" value="Unassembled WGS sequence"/>
</dbReference>
<evidence type="ECO:0000256" key="2">
    <source>
        <dbReference type="ARBA" id="ARBA00011738"/>
    </source>
</evidence>
<evidence type="ECO:0000256" key="4">
    <source>
        <dbReference type="RuleBase" id="RU363099"/>
    </source>
</evidence>
<reference evidence="5 6" key="1">
    <citation type="journal article" date="2020" name="Nat. Commun.">
        <title>Genome of Tripterygium wilfordii and identification of cytochrome P450 involved in triptolide biosynthesis.</title>
        <authorList>
            <person name="Tu L."/>
            <person name="Su P."/>
            <person name="Zhang Z."/>
            <person name="Gao L."/>
            <person name="Wang J."/>
            <person name="Hu T."/>
            <person name="Zhou J."/>
            <person name="Zhang Y."/>
            <person name="Zhao Y."/>
            <person name="Liu Y."/>
            <person name="Song Y."/>
            <person name="Tong Y."/>
            <person name="Lu Y."/>
            <person name="Yang J."/>
            <person name="Xu C."/>
            <person name="Jia M."/>
            <person name="Peters R.J."/>
            <person name="Huang L."/>
            <person name="Gao W."/>
        </authorList>
    </citation>
    <scope>NUCLEOTIDE SEQUENCE [LARGE SCALE GENOMIC DNA]</scope>
    <source>
        <strain evidence="6">cv. XIE 37</strain>
        <tissue evidence="5">Leaf</tissue>
    </source>
</reference>
<dbReference type="PANTHER" id="PTHR21495">
    <property type="entry name" value="NUCLEOPORIN-RELATED"/>
    <property type="match status" value="1"/>
</dbReference>
<dbReference type="GO" id="GO:0009699">
    <property type="term" value="P:phenylpropanoid biosynthetic process"/>
    <property type="evidence" value="ECO:0007669"/>
    <property type="project" value="UniProtKB-ARBA"/>
</dbReference>
<protein>
    <recommendedName>
        <fullName evidence="4">Dirigent protein</fullName>
    </recommendedName>
</protein>
<comment type="caution">
    <text evidence="5">The sequence shown here is derived from an EMBL/GenBank/DDBJ whole genome shotgun (WGS) entry which is preliminary data.</text>
</comment>
<comment type="subunit">
    <text evidence="2 4">Homodimer.</text>
</comment>
<dbReference type="GO" id="GO:0048046">
    <property type="term" value="C:apoplast"/>
    <property type="evidence" value="ECO:0007669"/>
    <property type="project" value="UniProtKB-SubCell"/>
</dbReference>
<accession>A0A7J7DGI9</accession>